<protein>
    <submittedName>
        <fullName evidence="3">Membrane associated rhomboid family serine protease</fullName>
    </submittedName>
</protein>
<feature type="chain" id="PRO_5030786527" evidence="2">
    <location>
        <begin position="34"/>
        <end position="85"/>
    </location>
</feature>
<evidence type="ECO:0000256" key="1">
    <source>
        <dbReference type="SAM" id="Phobius"/>
    </source>
</evidence>
<evidence type="ECO:0000313" key="4">
    <source>
        <dbReference type="Proteomes" id="UP000582090"/>
    </source>
</evidence>
<evidence type="ECO:0000313" key="3">
    <source>
        <dbReference type="EMBL" id="MBB3963349.1"/>
    </source>
</evidence>
<feature type="transmembrane region" description="Helical" evidence="1">
    <location>
        <begin position="43"/>
        <end position="69"/>
    </location>
</feature>
<accession>A0A7W6CS03</accession>
<proteinExistence type="predicted"/>
<comment type="caution">
    <text evidence="3">The sequence shown here is derived from an EMBL/GenBank/DDBJ whole genome shotgun (WGS) entry which is preliminary data.</text>
</comment>
<keyword evidence="2" id="KW-0732">Signal</keyword>
<keyword evidence="1" id="KW-1133">Transmembrane helix</keyword>
<reference evidence="3 4" key="1">
    <citation type="submission" date="2020-08" db="EMBL/GenBank/DDBJ databases">
        <title>Genomic Encyclopedia of Type Strains, Phase IV (KMG-IV): sequencing the most valuable type-strain genomes for metagenomic binning, comparative biology and taxonomic classification.</title>
        <authorList>
            <person name="Goeker M."/>
        </authorList>
    </citation>
    <scope>NUCLEOTIDE SEQUENCE [LARGE SCALE GENOMIC DNA]</scope>
    <source>
        <strain evidence="3 4">DSM 26575</strain>
    </source>
</reference>
<keyword evidence="3" id="KW-0645">Protease</keyword>
<dbReference type="GO" id="GO:0008233">
    <property type="term" value="F:peptidase activity"/>
    <property type="evidence" value="ECO:0007669"/>
    <property type="project" value="UniProtKB-KW"/>
</dbReference>
<keyword evidence="1" id="KW-0812">Transmembrane</keyword>
<dbReference type="GO" id="GO:0006508">
    <property type="term" value="P:proteolysis"/>
    <property type="evidence" value="ECO:0007669"/>
    <property type="project" value="UniProtKB-KW"/>
</dbReference>
<dbReference type="EMBL" id="JACIDW010000002">
    <property type="protein sequence ID" value="MBB3963349.1"/>
    <property type="molecule type" value="Genomic_DNA"/>
</dbReference>
<gene>
    <name evidence="3" type="ORF">GGQ67_000974</name>
</gene>
<evidence type="ECO:0000256" key="2">
    <source>
        <dbReference type="SAM" id="SignalP"/>
    </source>
</evidence>
<dbReference type="AlphaFoldDB" id="A0A7W6CS03"/>
<keyword evidence="3" id="KW-0378">Hydrolase</keyword>
<keyword evidence="4" id="KW-1185">Reference proteome</keyword>
<organism evidence="3 4">
    <name type="scientific">Rhizobium metallidurans</name>
    <dbReference type="NCBI Taxonomy" id="1265931"/>
    <lineage>
        <taxon>Bacteria</taxon>
        <taxon>Pseudomonadati</taxon>
        <taxon>Pseudomonadota</taxon>
        <taxon>Alphaproteobacteria</taxon>
        <taxon>Hyphomicrobiales</taxon>
        <taxon>Rhizobiaceae</taxon>
        <taxon>Rhizobium/Agrobacterium group</taxon>
        <taxon>Rhizobium</taxon>
    </lineage>
</organism>
<dbReference type="Proteomes" id="UP000582090">
    <property type="component" value="Unassembled WGS sequence"/>
</dbReference>
<keyword evidence="1" id="KW-0472">Membrane</keyword>
<dbReference type="RefSeq" id="WP_183899068.1">
    <property type="nucleotide sequence ID" value="NZ_JACIDW010000002.1"/>
</dbReference>
<sequence length="85" mass="8171">MNNFLFKALASINAILAVIILAGSTLSAGAAAAAQGGPGMFVIGALFGAIGGIVAASLVCGTIAFLTLVERHLSVLAAAAKSGNA</sequence>
<name>A0A7W6CS03_9HYPH</name>
<feature type="signal peptide" evidence="2">
    <location>
        <begin position="1"/>
        <end position="33"/>
    </location>
</feature>